<dbReference type="EC" id="2.7.7.82" evidence="1"/>
<accession>A0A517PKP9</accession>
<dbReference type="Proteomes" id="UP000320421">
    <property type="component" value="Chromosome"/>
</dbReference>
<organism evidence="1 2">
    <name type="scientific">Gimesia chilikensis</name>
    <dbReference type="NCBI Taxonomy" id="2605989"/>
    <lineage>
        <taxon>Bacteria</taxon>
        <taxon>Pseudomonadati</taxon>
        <taxon>Planctomycetota</taxon>
        <taxon>Planctomycetia</taxon>
        <taxon>Planctomycetales</taxon>
        <taxon>Planctomycetaceae</taxon>
        <taxon>Gimesia</taxon>
    </lineage>
</organism>
<dbReference type="PANTHER" id="PTHR21485">
    <property type="entry name" value="HAD SUPERFAMILY MEMBERS CMAS AND KDSC"/>
    <property type="match status" value="1"/>
</dbReference>
<keyword evidence="1" id="KW-0808">Transferase</keyword>
<dbReference type="CDD" id="cd02513">
    <property type="entry name" value="CMP-NeuAc_Synthase"/>
    <property type="match status" value="1"/>
</dbReference>
<dbReference type="InterPro" id="IPR029044">
    <property type="entry name" value="Nucleotide-diphossugar_trans"/>
</dbReference>
<sequence>MAGAVGLITARGGSKGVPHKNIKELAGKPLIAWTIEAALASQELDRVVVSTDDKEIASIARQYGAEVPFLRPLRLALDDSSHADVVLHAIDWLEEHDQFVAEYVVMLQPTSPFRIAADIDGALDFARKKNAKSVIGMMHAPSHPICLRGMTEDGLLVELTEQRDESQLRRQLLEDVYAFNGAVYVVQTEAFRESKTFRPEGETYGYLMPTERSWEIDTEWEFLVASLLMKNQLQVAPRSKAA</sequence>
<dbReference type="GO" id="GO:0008781">
    <property type="term" value="F:N-acylneuraminate cytidylyltransferase activity"/>
    <property type="evidence" value="ECO:0007669"/>
    <property type="project" value="TreeGrafter"/>
</dbReference>
<dbReference type="PANTHER" id="PTHR21485:SF6">
    <property type="entry name" value="N-ACYLNEURAMINATE CYTIDYLYLTRANSFERASE-RELATED"/>
    <property type="match status" value="1"/>
</dbReference>
<keyword evidence="1" id="KW-0548">Nucleotidyltransferase</keyword>
<proteinExistence type="predicted"/>
<evidence type="ECO:0000313" key="2">
    <source>
        <dbReference type="Proteomes" id="UP000320421"/>
    </source>
</evidence>
<dbReference type="SUPFAM" id="SSF53448">
    <property type="entry name" value="Nucleotide-diphospho-sugar transferases"/>
    <property type="match status" value="1"/>
</dbReference>
<dbReference type="InterPro" id="IPR003329">
    <property type="entry name" value="Cytidylyl_trans"/>
</dbReference>
<dbReference type="Pfam" id="PF02348">
    <property type="entry name" value="CTP_transf_3"/>
    <property type="match status" value="1"/>
</dbReference>
<protein>
    <submittedName>
        <fullName evidence="1">CMP-N,N'-diacetyllegionaminic acid synthase</fullName>
        <ecNumber evidence="1">2.7.7.82</ecNumber>
    </submittedName>
</protein>
<keyword evidence="2" id="KW-1185">Reference proteome</keyword>
<dbReference type="InterPro" id="IPR050793">
    <property type="entry name" value="CMP-NeuNAc_synthase"/>
</dbReference>
<evidence type="ECO:0000313" key="1">
    <source>
        <dbReference type="EMBL" id="QDT19958.1"/>
    </source>
</evidence>
<dbReference type="OrthoDB" id="9805604at2"/>
<name>A0A517PKP9_9PLAN</name>
<gene>
    <name evidence="1" type="primary">neuA</name>
    <name evidence="1" type="ORF">HG66A1_17310</name>
</gene>
<reference evidence="1 2" key="1">
    <citation type="submission" date="2019-02" db="EMBL/GenBank/DDBJ databases">
        <title>Deep-cultivation of Planctomycetes and their phenomic and genomic characterization uncovers novel biology.</title>
        <authorList>
            <person name="Wiegand S."/>
            <person name="Jogler M."/>
            <person name="Boedeker C."/>
            <person name="Pinto D."/>
            <person name="Vollmers J."/>
            <person name="Rivas-Marin E."/>
            <person name="Kohn T."/>
            <person name="Peeters S.H."/>
            <person name="Heuer A."/>
            <person name="Rast P."/>
            <person name="Oberbeckmann S."/>
            <person name="Bunk B."/>
            <person name="Jeske O."/>
            <person name="Meyerdierks A."/>
            <person name="Storesund J.E."/>
            <person name="Kallscheuer N."/>
            <person name="Luecker S."/>
            <person name="Lage O.M."/>
            <person name="Pohl T."/>
            <person name="Merkel B.J."/>
            <person name="Hornburger P."/>
            <person name="Mueller R.-W."/>
            <person name="Bruemmer F."/>
            <person name="Labrenz M."/>
            <person name="Spormann A.M."/>
            <person name="Op den Camp H."/>
            <person name="Overmann J."/>
            <person name="Amann R."/>
            <person name="Jetten M.S.M."/>
            <person name="Mascher T."/>
            <person name="Medema M.H."/>
            <person name="Devos D.P."/>
            <person name="Kaster A.-K."/>
            <person name="Ovreas L."/>
            <person name="Rohde M."/>
            <person name="Galperin M.Y."/>
            <person name="Jogler C."/>
        </authorList>
    </citation>
    <scope>NUCLEOTIDE SEQUENCE [LARGE SCALE GENOMIC DNA]</scope>
    <source>
        <strain evidence="1 2">HG66A1</strain>
    </source>
</reference>
<dbReference type="EMBL" id="CP036266">
    <property type="protein sequence ID" value="QDT19958.1"/>
    <property type="molecule type" value="Genomic_DNA"/>
</dbReference>
<dbReference type="Gene3D" id="3.90.550.10">
    <property type="entry name" value="Spore Coat Polysaccharide Biosynthesis Protein SpsA, Chain A"/>
    <property type="match status" value="1"/>
</dbReference>
<dbReference type="RefSeq" id="WP_145182062.1">
    <property type="nucleotide sequence ID" value="NZ_CP036266.1"/>
</dbReference>
<dbReference type="AlphaFoldDB" id="A0A517PKP9"/>